<organism evidence="1">
    <name type="scientific">hydrothermal vent metagenome</name>
    <dbReference type="NCBI Taxonomy" id="652676"/>
    <lineage>
        <taxon>unclassified sequences</taxon>
        <taxon>metagenomes</taxon>
        <taxon>ecological metagenomes</taxon>
    </lineage>
</organism>
<name>A0A3B0UV46_9ZZZZ</name>
<protein>
    <recommendedName>
        <fullName evidence="2">Pancreas/duodenum homeobox protein 1</fullName>
    </recommendedName>
</protein>
<evidence type="ECO:0008006" key="2">
    <source>
        <dbReference type="Google" id="ProtNLM"/>
    </source>
</evidence>
<dbReference type="EMBL" id="UOEX01000106">
    <property type="protein sequence ID" value="VAW34948.1"/>
    <property type="molecule type" value="Genomic_DNA"/>
</dbReference>
<feature type="non-terminal residue" evidence="1">
    <location>
        <position position="85"/>
    </location>
</feature>
<sequence>MSAQNFDQLFNVEVLQRLLPPERTDEFFEALFGDASEGAYDISLEFESHDQDKSLNFAILLQQRSGQCLVCSLTRGLPQVFSRHP</sequence>
<reference evidence="1" key="1">
    <citation type="submission" date="2018-06" db="EMBL/GenBank/DDBJ databases">
        <authorList>
            <person name="Zhirakovskaya E."/>
        </authorList>
    </citation>
    <scope>NUCLEOTIDE SEQUENCE</scope>
</reference>
<evidence type="ECO:0000313" key="1">
    <source>
        <dbReference type="EMBL" id="VAW34948.1"/>
    </source>
</evidence>
<proteinExistence type="predicted"/>
<dbReference type="AlphaFoldDB" id="A0A3B0UV46"/>
<accession>A0A3B0UV46</accession>
<gene>
    <name evidence="1" type="ORF">MNBD_DELTA03-1886</name>
</gene>